<accession>A0A1E5QNZ2</accession>
<organism evidence="1">
    <name type="scientific">Desertifilum tharense IPPAS B-1220</name>
    <dbReference type="NCBI Taxonomy" id="1781255"/>
    <lineage>
        <taxon>Bacteria</taxon>
        <taxon>Bacillati</taxon>
        <taxon>Cyanobacteriota</taxon>
        <taxon>Cyanophyceae</taxon>
        <taxon>Desertifilales</taxon>
        <taxon>Desertifilaceae</taxon>
        <taxon>Desertifilum</taxon>
    </lineage>
</organism>
<protein>
    <submittedName>
        <fullName evidence="1">Uncharacterized protein</fullName>
    </submittedName>
</protein>
<comment type="caution">
    <text evidence="1">The sequence shown here is derived from an EMBL/GenBank/DDBJ whole genome shotgun (WGS) entry which is preliminary data.</text>
</comment>
<dbReference type="AlphaFoldDB" id="A0A1E5QNZ2"/>
<dbReference type="STRING" id="1781255.BH720_05760"/>
<sequence>MSINNYLPHLLVLPEDEANYKIVNGFLLNLNLDLRSIKVLPYVGGWNVAVEKFVKDYAPKMRQYPERRMVLLIDFDRQDNRHNHINEKIPDDLRDRVFIIGTFSNPEELRNSLRKSFEEIGETISKDCFDNTEGLWNHNLLKHNKTELERMISSVKPFLFS</sequence>
<reference evidence="1" key="1">
    <citation type="submission" date="2016-09" db="EMBL/GenBank/DDBJ databases">
        <title>Draft genome of thermotolerant cyanobacterium Desertifilum sp. strain IPPAS B-1220.</title>
        <authorList>
            <person name="Sinetova M.A."/>
            <person name="Bolakhan K."/>
            <person name="Zayadan B.K."/>
            <person name="Mironov K.S."/>
            <person name="Ustinova V."/>
            <person name="Kupriyanova E.V."/>
            <person name="Sidorov R.A."/>
            <person name="Skrypnik A.N."/>
            <person name="Gogoleva N.E."/>
            <person name="Gogolev Y.V."/>
            <person name="Los D.A."/>
        </authorList>
    </citation>
    <scope>NUCLEOTIDE SEQUENCE [LARGE SCALE GENOMIC DNA]</scope>
    <source>
        <strain evidence="1">IPPAS B-1220</strain>
    </source>
</reference>
<dbReference type="EMBL" id="MJGC01000041">
    <property type="protein sequence ID" value="OEJ76063.1"/>
    <property type="molecule type" value="Genomic_DNA"/>
</dbReference>
<dbReference type="OrthoDB" id="490334at2"/>
<evidence type="ECO:0000313" key="1">
    <source>
        <dbReference type="EMBL" id="OEJ76063.1"/>
    </source>
</evidence>
<dbReference type="RefSeq" id="WP_069966221.1">
    <property type="nucleotide sequence ID" value="NZ_CM124774.1"/>
</dbReference>
<gene>
    <name evidence="1" type="ORF">BH720_05760</name>
</gene>
<proteinExistence type="predicted"/>
<name>A0A1E5QNZ2_9CYAN</name>